<dbReference type="SUPFAM" id="SSF51735">
    <property type="entry name" value="NAD(P)-binding Rossmann-fold domains"/>
    <property type="match status" value="1"/>
</dbReference>
<dbReference type="Pfam" id="PF02625">
    <property type="entry name" value="XdhC_CoxI"/>
    <property type="match status" value="1"/>
</dbReference>
<proteinExistence type="predicted"/>
<dbReference type="Pfam" id="PF13478">
    <property type="entry name" value="XdhC_C"/>
    <property type="match status" value="1"/>
</dbReference>
<dbReference type="NCBIfam" id="NF045664">
    <property type="entry name" value="XdhC_rel_AOR"/>
    <property type="match status" value="1"/>
</dbReference>
<evidence type="ECO:0000259" key="1">
    <source>
        <dbReference type="Pfam" id="PF02625"/>
    </source>
</evidence>
<dbReference type="InterPro" id="IPR036291">
    <property type="entry name" value="NAD(P)-bd_dom_sf"/>
</dbReference>
<dbReference type="PANTHER" id="PTHR30388">
    <property type="entry name" value="ALDEHYDE OXIDOREDUCTASE MOLYBDENUM COFACTOR ASSEMBLY PROTEIN"/>
    <property type="match status" value="1"/>
</dbReference>
<dbReference type="Gene3D" id="3.40.50.720">
    <property type="entry name" value="NAD(P)-binding Rossmann-like Domain"/>
    <property type="match status" value="1"/>
</dbReference>
<keyword evidence="4" id="KW-1185">Reference proteome</keyword>
<sequence length="347" mass="37388">MKRLVRHLCSTLADNRSCVLATVGSQSGSTPRIAGTKMIVHEGGSIFGTIGGGLVEATAIREAASCLLQKKSAHKRFDLSNSEAAVSDMICGGTMDLYLEYIAPSSENMAVFQQLEKELHAGRRVILVSSINGEQPRFFVDHKGRVNREDLPSAVASLCRQTAAILSGAACVDCEGEQYLLSSFATGGHLVLVGAGHVAACTAEAAARVGFQVTVMDDREEFANKERFPQATTIQLLSTFAGCLDGLDIDSDTYVVIVTRGHLHDMEVLEQTLQTRAGYIGMIGSRRKRNTIYTQLLDKGVTEAQLGQVRCPIGMAIEADTPEEIAVSIVGELIYQRATGRRAWHLA</sequence>
<reference evidence="3 4" key="1">
    <citation type="submission" date="2020-05" db="EMBL/GenBank/DDBJ databases">
        <title>Complete genome of Desulfobulbus oligotrophicus.</title>
        <authorList>
            <person name="Podar M."/>
        </authorList>
    </citation>
    <scope>NUCLEOTIDE SEQUENCE [LARGE SCALE GENOMIC DNA]</scope>
    <source>
        <strain evidence="3 4">Prop6</strain>
    </source>
</reference>
<feature type="domain" description="XdhC- CoxI" evidence="1">
    <location>
        <begin position="12"/>
        <end position="78"/>
    </location>
</feature>
<protein>
    <submittedName>
        <fullName evidence="3">XdhC family protein</fullName>
    </submittedName>
</protein>
<dbReference type="PANTHER" id="PTHR30388:SF6">
    <property type="entry name" value="XANTHINE DEHYDROGENASE SUBUNIT A-RELATED"/>
    <property type="match status" value="1"/>
</dbReference>
<dbReference type="RefSeq" id="WP_199264058.1">
    <property type="nucleotide sequence ID" value="NZ_CP054140.1"/>
</dbReference>
<gene>
    <name evidence="3" type="ORF">HP555_04835</name>
</gene>
<evidence type="ECO:0000259" key="2">
    <source>
        <dbReference type="Pfam" id="PF13478"/>
    </source>
</evidence>
<name>A0A7T5VCD4_9BACT</name>
<evidence type="ECO:0000313" key="4">
    <source>
        <dbReference type="Proteomes" id="UP000596092"/>
    </source>
</evidence>
<dbReference type="AlphaFoldDB" id="A0A7T5VCD4"/>
<dbReference type="InterPro" id="IPR052698">
    <property type="entry name" value="MoCofactor_Util/Proc"/>
</dbReference>
<dbReference type="InterPro" id="IPR003777">
    <property type="entry name" value="XdhC_CoxI"/>
</dbReference>
<dbReference type="Proteomes" id="UP000596092">
    <property type="component" value="Chromosome"/>
</dbReference>
<organism evidence="3 4">
    <name type="scientific">Desulfobulbus oligotrophicus</name>
    <dbReference type="NCBI Taxonomy" id="1909699"/>
    <lineage>
        <taxon>Bacteria</taxon>
        <taxon>Pseudomonadati</taxon>
        <taxon>Thermodesulfobacteriota</taxon>
        <taxon>Desulfobulbia</taxon>
        <taxon>Desulfobulbales</taxon>
        <taxon>Desulfobulbaceae</taxon>
        <taxon>Desulfobulbus</taxon>
    </lineage>
</organism>
<dbReference type="EMBL" id="CP054140">
    <property type="protein sequence ID" value="QQG65237.1"/>
    <property type="molecule type" value="Genomic_DNA"/>
</dbReference>
<feature type="domain" description="XdhC Rossmann" evidence="2">
    <location>
        <begin position="190"/>
        <end position="333"/>
    </location>
</feature>
<evidence type="ECO:0000313" key="3">
    <source>
        <dbReference type="EMBL" id="QQG65237.1"/>
    </source>
</evidence>
<accession>A0A7T5VCD4</accession>
<dbReference type="KEGG" id="dog:HP555_04835"/>
<dbReference type="InterPro" id="IPR027051">
    <property type="entry name" value="XdhC_Rossmann_dom"/>
</dbReference>